<name>A0A8C0JKV0_CANLU</name>
<dbReference type="Gene3D" id="4.10.60.10">
    <property type="entry name" value="Zinc finger, CCHC-type"/>
    <property type="match status" value="1"/>
</dbReference>
<reference evidence="1" key="2">
    <citation type="submission" date="2025-09" db="UniProtKB">
        <authorList>
            <consortium name="Ensembl"/>
        </authorList>
    </citation>
    <scope>IDENTIFICATION</scope>
</reference>
<dbReference type="AlphaFoldDB" id="A0A8C0JKV0"/>
<reference evidence="1" key="1">
    <citation type="submission" date="2025-08" db="UniProtKB">
        <authorList>
            <consortium name="Ensembl"/>
        </authorList>
    </citation>
    <scope>IDENTIFICATION</scope>
</reference>
<dbReference type="Ensembl" id="ENSCAFT00020002499.1">
    <property type="protein sequence ID" value="ENSCAFP00020002146.1"/>
    <property type="gene ID" value="ENSCAFG00020001865.1"/>
</dbReference>
<accession>A0A8C0JKV0</accession>
<keyword evidence="2" id="KW-1185">Reference proteome</keyword>
<sequence>MSSNKCFKCGPSSYWAPECSTGGGCGHGMRSHGRGGFTSNRDFQFVSLSLPDTCYHCGKSGYLPRIVIFKRMPPVIALEVAS</sequence>
<dbReference type="Proteomes" id="UP000694391">
    <property type="component" value="Unplaced"/>
</dbReference>
<proteinExistence type="predicted"/>
<evidence type="ECO:0000313" key="2">
    <source>
        <dbReference type="Proteomes" id="UP000694391"/>
    </source>
</evidence>
<organism evidence="1 2">
    <name type="scientific">Canis lupus dingo</name>
    <name type="common">dingo</name>
    <dbReference type="NCBI Taxonomy" id="286419"/>
    <lineage>
        <taxon>Eukaryota</taxon>
        <taxon>Metazoa</taxon>
        <taxon>Chordata</taxon>
        <taxon>Craniata</taxon>
        <taxon>Vertebrata</taxon>
        <taxon>Euteleostomi</taxon>
        <taxon>Mammalia</taxon>
        <taxon>Eutheria</taxon>
        <taxon>Laurasiatheria</taxon>
        <taxon>Carnivora</taxon>
        <taxon>Caniformia</taxon>
        <taxon>Canidae</taxon>
        <taxon>Canis</taxon>
    </lineage>
</organism>
<evidence type="ECO:0000313" key="1">
    <source>
        <dbReference type="Ensembl" id="ENSCAFP00020002146.1"/>
    </source>
</evidence>
<protein>
    <recommendedName>
        <fullName evidence="3">CCHC-type domain-containing protein</fullName>
    </recommendedName>
</protein>
<evidence type="ECO:0008006" key="3">
    <source>
        <dbReference type="Google" id="ProtNLM"/>
    </source>
</evidence>
<dbReference type="GeneTree" id="ENSGT00940000167251"/>